<reference evidence="1 2" key="1">
    <citation type="submission" date="2021-03" db="EMBL/GenBank/DDBJ databases">
        <title>Glycomyces sp. nov., a novel actinomycete isolated from soil.</title>
        <authorList>
            <person name="Yang X."/>
            <person name="Xu X."/>
        </authorList>
    </citation>
    <scope>NUCLEOTIDE SEQUENCE [LARGE SCALE GENOMIC DNA]</scope>
    <source>
        <strain evidence="1 2">NEAU-S30</strain>
    </source>
</reference>
<dbReference type="RefSeq" id="WP_208499005.1">
    <property type="nucleotide sequence ID" value="NZ_JAGFNP010000014.1"/>
</dbReference>
<proteinExistence type="predicted"/>
<organism evidence="1 2">
    <name type="scientific">Glycomyces niveus</name>
    <dbReference type="NCBI Taxonomy" id="2820287"/>
    <lineage>
        <taxon>Bacteria</taxon>
        <taxon>Bacillati</taxon>
        <taxon>Actinomycetota</taxon>
        <taxon>Actinomycetes</taxon>
        <taxon>Glycomycetales</taxon>
        <taxon>Glycomycetaceae</taxon>
        <taxon>Glycomyces</taxon>
    </lineage>
</organism>
<dbReference type="Proteomes" id="UP000681341">
    <property type="component" value="Unassembled WGS sequence"/>
</dbReference>
<protein>
    <submittedName>
        <fullName evidence="1">Uncharacterized protein</fullName>
    </submittedName>
</protein>
<gene>
    <name evidence="1" type="ORF">J5V16_21375</name>
</gene>
<evidence type="ECO:0000313" key="2">
    <source>
        <dbReference type="Proteomes" id="UP000681341"/>
    </source>
</evidence>
<sequence length="88" mass="10059">MNRVQFRATAWVDSRLLRFEPVLRQPRLRVIITGAEPEALGSVIRLDTARPGLRVSAPLQLEWTDSHREAIIGHAQRTWAEITRECDG</sequence>
<name>A0ABS3UAD2_9ACTN</name>
<evidence type="ECO:0000313" key="1">
    <source>
        <dbReference type="EMBL" id="MBO3735386.1"/>
    </source>
</evidence>
<dbReference type="EMBL" id="JAGFNP010000014">
    <property type="protein sequence ID" value="MBO3735386.1"/>
    <property type="molecule type" value="Genomic_DNA"/>
</dbReference>
<comment type="caution">
    <text evidence="1">The sequence shown here is derived from an EMBL/GenBank/DDBJ whole genome shotgun (WGS) entry which is preliminary data.</text>
</comment>
<keyword evidence="2" id="KW-1185">Reference proteome</keyword>
<accession>A0ABS3UAD2</accession>